<comment type="caution">
    <text evidence="1">The sequence shown here is derived from an EMBL/GenBank/DDBJ whole genome shotgun (WGS) entry which is preliminary data.</text>
</comment>
<dbReference type="Proteomes" id="UP000886523">
    <property type="component" value="Unassembled WGS sequence"/>
</dbReference>
<dbReference type="AlphaFoldDB" id="A0A9P6ASI7"/>
<proteinExistence type="predicted"/>
<accession>A0A9P6ASI7</accession>
<dbReference type="EMBL" id="MU129024">
    <property type="protein sequence ID" value="KAF9510061.1"/>
    <property type="molecule type" value="Genomic_DNA"/>
</dbReference>
<evidence type="ECO:0000313" key="1">
    <source>
        <dbReference type="EMBL" id="KAF9510061.1"/>
    </source>
</evidence>
<gene>
    <name evidence="1" type="ORF">BS47DRAFT_1348473</name>
</gene>
<keyword evidence="2" id="KW-1185">Reference proteome</keyword>
<name>A0A9P6ASI7_9AGAM</name>
<sequence>MALIGSRSCGFAWYPLMGLISTISHVLKSYCHQCVAPLHPTGLYITPRTIPKKTFNG</sequence>
<reference evidence="1" key="1">
    <citation type="journal article" date="2020" name="Nat. Commun.">
        <title>Large-scale genome sequencing of mycorrhizal fungi provides insights into the early evolution of symbiotic traits.</title>
        <authorList>
            <person name="Miyauchi S."/>
            <person name="Kiss E."/>
            <person name="Kuo A."/>
            <person name="Drula E."/>
            <person name="Kohler A."/>
            <person name="Sanchez-Garcia M."/>
            <person name="Morin E."/>
            <person name="Andreopoulos B."/>
            <person name="Barry K.W."/>
            <person name="Bonito G."/>
            <person name="Buee M."/>
            <person name="Carver A."/>
            <person name="Chen C."/>
            <person name="Cichocki N."/>
            <person name="Clum A."/>
            <person name="Culley D."/>
            <person name="Crous P.W."/>
            <person name="Fauchery L."/>
            <person name="Girlanda M."/>
            <person name="Hayes R.D."/>
            <person name="Keri Z."/>
            <person name="LaButti K."/>
            <person name="Lipzen A."/>
            <person name="Lombard V."/>
            <person name="Magnuson J."/>
            <person name="Maillard F."/>
            <person name="Murat C."/>
            <person name="Nolan M."/>
            <person name="Ohm R.A."/>
            <person name="Pangilinan J."/>
            <person name="Pereira M.F."/>
            <person name="Perotto S."/>
            <person name="Peter M."/>
            <person name="Pfister S."/>
            <person name="Riley R."/>
            <person name="Sitrit Y."/>
            <person name="Stielow J.B."/>
            <person name="Szollosi G."/>
            <person name="Zifcakova L."/>
            <person name="Stursova M."/>
            <person name="Spatafora J.W."/>
            <person name="Tedersoo L."/>
            <person name="Vaario L.M."/>
            <person name="Yamada A."/>
            <person name="Yan M."/>
            <person name="Wang P."/>
            <person name="Xu J."/>
            <person name="Bruns T."/>
            <person name="Baldrian P."/>
            <person name="Vilgalys R."/>
            <person name="Dunand C."/>
            <person name="Henrissat B."/>
            <person name="Grigoriev I.V."/>
            <person name="Hibbett D."/>
            <person name="Nagy L.G."/>
            <person name="Martin F.M."/>
        </authorList>
    </citation>
    <scope>NUCLEOTIDE SEQUENCE</scope>
    <source>
        <strain evidence="1">UP504</strain>
    </source>
</reference>
<evidence type="ECO:0000313" key="2">
    <source>
        <dbReference type="Proteomes" id="UP000886523"/>
    </source>
</evidence>
<protein>
    <submittedName>
        <fullName evidence="1">Uncharacterized protein</fullName>
    </submittedName>
</protein>
<organism evidence="1 2">
    <name type="scientific">Hydnum rufescens UP504</name>
    <dbReference type="NCBI Taxonomy" id="1448309"/>
    <lineage>
        <taxon>Eukaryota</taxon>
        <taxon>Fungi</taxon>
        <taxon>Dikarya</taxon>
        <taxon>Basidiomycota</taxon>
        <taxon>Agaricomycotina</taxon>
        <taxon>Agaricomycetes</taxon>
        <taxon>Cantharellales</taxon>
        <taxon>Hydnaceae</taxon>
        <taxon>Hydnum</taxon>
    </lineage>
</organism>